<sequence>MEIDIGFIKKDLTKLRKKKPEQFKVITNYLTYLQIQGFDVSRPKADNVHQKIFELRPLEFRILYAYENEKAIALVIFEKKESKIPKRYMNLANQRLSAYKRNQADEK</sequence>
<evidence type="ECO:0008006" key="3">
    <source>
        <dbReference type="Google" id="ProtNLM"/>
    </source>
</evidence>
<accession>A0A0M2SGP6</accession>
<dbReference type="Proteomes" id="UP000034287">
    <property type="component" value="Unassembled WGS sequence"/>
</dbReference>
<dbReference type="RefSeq" id="WP_046516516.1">
    <property type="nucleotide sequence ID" value="NZ_LAYZ01000024.1"/>
</dbReference>
<evidence type="ECO:0000313" key="2">
    <source>
        <dbReference type="Proteomes" id="UP000034287"/>
    </source>
</evidence>
<dbReference type="AlphaFoldDB" id="A0A0M2SGP6"/>
<organism evidence="1 2">
    <name type="scientific">Salinicoccus sediminis</name>
    <dbReference type="NCBI Taxonomy" id="1432562"/>
    <lineage>
        <taxon>Bacteria</taxon>
        <taxon>Bacillati</taxon>
        <taxon>Bacillota</taxon>
        <taxon>Bacilli</taxon>
        <taxon>Bacillales</taxon>
        <taxon>Staphylococcaceae</taxon>
        <taxon>Salinicoccus</taxon>
    </lineage>
</organism>
<proteinExistence type="predicted"/>
<dbReference type="PATRIC" id="fig|1432562.3.peg.1923"/>
<dbReference type="Pfam" id="PF05973">
    <property type="entry name" value="Gp49"/>
    <property type="match status" value="1"/>
</dbReference>
<dbReference type="InterPro" id="IPR009241">
    <property type="entry name" value="HigB-like"/>
</dbReference>
<dbReference type="STRING" id="1432562.WN59_09710"/>
<evidence type="ECO:0000313" key="1">
    <source>
        <dbReference type="EMBL" id="KKK33879.1"/>
    </source>
</evidence>
<reference evidence="1 2" key="1">
    <citation type="submission" date="2015-04" db="EMBL/GenBank/DDBJ databases">
        <title>Taxonomic description and genome sequence of Salinicoccus sediminis sp. nov., a novel hyper halotolerant bacterium isolated from marine sediment.</title>
        <authorList>
            <person name="Mathan Kumar R."/>
            <person name="Kaur G."/>
            <person name="Kumar N."/>
            <person name="Kumar A."/>
            <person name="Singh N.K."/>
            <person name="Kaur N."/>
            <person name="Mayilraj S."/>
        </authorList>
    </citation>
    <scope>NUCLEOTIDE SEQUENCE [LARGE SCALE GENOMIC DNA]</scope>
    <source>
        <strain evidence="1 2">SV-16</strain>
    </source>
</reference>
<comment type="caution">
    <text evidence="1">The sequence shown here is derived from an EMBL/GenBank/DDBJ whole genome shotgun (WGS) entry which is preliminary data.</text>
</comment>
<gene>
    <name evidence="1" type="ORF">WN59_09710</name>
</gene>
<keyword evidence="2" id="KW-1185">Reference proteome</keyword>
<dbReference type="EMBL" id="LAYZ01000024">
    <property type="protein sequence ID" value="KKK33879.1"/>
    <property type="molecule type" value="Genomic_DNA"/>
</dbReference>
<name>A0A0M2SGP6_9STAP</name>
<protein>
    <recommendedName>
        <fullName evidence="3">Toxin RelE</fullName>
    </recommendedName>
</protein>